<sequence length="519" mass="57892">MDPFHTSKRSSVSFAGTTARTSTFPNTYEYNSMDNLQYDTPGNDNNDDVNGTYDTYDPTTNNHSALYSNRSPMYSPLDYSKNVTSPGNSNNNSNNNSYMAPPSFSALQQHQTRAYNLIYNNSNNNNTSMVSNRNIVCEWESPAPLYAMDWSMDDLICLGSYKEDSRNKLQIIRSADQLNWDKVSECATTYPVSKVQWLPNNLRPRQLATCSDSLRIWSLNDSDGSLQEQINLSLCKYNKQHGNSLDTSSTDSTNKILGGLPPITSFDWNPIETNLIISCSIDTTCIVWDLNSSNFVKTQLIAHDSEVYDVRFLTKSTQIFASCGGDGSVRIFDLRSLAHSTIIYEPTANAEHPNLDDPTLQNHALLRLEPSPSDPNILATFVCDSNSIMILDMRNPESPVLTLDGHSGSINQIKWHPTKRNILMSCGDDCQVLCWDLNKYLGTGSPTATVSDSNGTTSTLNKTSQDQDIDMSGDNKKVDMPSFHYSSGTEEINNIAWRPDNGNWLGTVSGKTFKNIRVY</sequence>
<dbReference type="Gene3D" id="2.130.10.10">
    <property type="entry name" value="YVTN repeat-like/Quinoprotein amine dehydrogenase"/>
    <property type="match status" value="2"/>
</dbReference>
<dbReference type="Proteomes" id="UP000196158">
    <property type="component" value="Unassembled WGS sequence"/>
</dbReference>
<reference evidence="5 6" key="1">
    <citation type="submission" date="2017-04" db="EMBL/GenBank/DDBJ databases">
        <authorList>
            <person name="Afonso C.L."/>
            <person name="Miller P.J."/>
            <person name="Scott M.A."/>
            <person name="Spackman E."/>
            <person name="Goraichik I."/>
            <person name="Dimitrov K.M."/>
            <person name="Suarez D.L."/>
            <person name="Swayne D.E."/>
        </authorList>
    </citation>
    <scope>NUCLEOTIDE SEQUENCE [LARGE SCALE GENOMIC DNA]</scope>
</reference>
<dbReference type="InterPro" id="IPR036322">
    <property type="entry name" value="WD40_repeat_dom_sf"/>
</dbReference>
<evidence type="ECO:0000313" key="6">
    <source>
        <dbReference type="Proteomes" id="UP000196158"/>
    </source>
</evidence>
<evidence type="ECO:0000313" key="5">
    <source>
        <dbReference type="EMBL" id="SMN21555.1"/>
    </source>
</evidence>
<dbReference type="SUPFAM" id="SSF50978">
    <property type="entry name" value="WD40 repeat-like"/>
    <property type="match status" value="1"/>
</dbReference>
<keyword evidence="6" id="KW-1185">Reference proteome</keyword>
<dbReference type="InterPro" id="IPR045159">
    <property type="entry name" value="DCAF7-like"/>
</dbReference>
<dbReference type="STRING" id="1789683.A0A1X7R7E6"/>
<evidence type="ECO:0000256" key="3">
    <source>
        <dbReference type="PROSITE-ProRule" id="PRU00221"/>
    </source>
</evidence>
<evidence type="ECO:0000256" key="1">
    <source>
        <dbReference type="ARBA" id="ARBA00022574"/>
    </source>
</evidence>
<evidence type="ECO:0000256" key="4">
    <source>
        <dbReference type="SAM" id="MobiDB-lite"/>
    </source>
</evidence>
<dbReference type="SMART" id="SM00320">
    <property type="entry name" value="WD40"/>
    <property type="match status" value="4"/>
</dbReference>
<keyword evidence="2" id="KW-0677">Repeat</keyword>
<organism evidence="5 6">
    <name type="scientific">Maudiozyma saulgeensis</name>
    <dbReference type="NCBI Taxonomy" id="1789683"/>
    <lineage>
        <taxon>Eukaryota</taxon>
        <taxon>Fungi</taxon>
        <taxon>Dikarya</taxon>
        <taxon>Ascomycota</taxon>
        <taxon>Saccharomycotina</taxon>
        <taxon>Saccharomycetes</taxon>
        <taxon>Saccharomycetales</taxon>
        <taxon>Saccharomycetaceae</taxon>
        <taxon>Maudiozyma</taxon>
    </lineage>
</organism>
<dbReference type="InterPro" id="IPR015943">
    <property type="entry name" value="WD40/YVTN_repeat-like_dom_sf"/>
</dbReference>
<accession>A0A1X7R7E6</accession>
<dbReference type="AlphaFoldDB" id="A0A1X7R7E6"/>
<feature type="region of interest" description="Disordered" evidence="4">
    <location>
        <begin position="446"/>
        <end position="474"/>
    </location>
</feature>
<dbReference type="PROSITE" id="PS50294">
    <property type="entry name" value="WD_REPEATS_REGION"/>
    <property type="match status" value="1"/>
</dbReference>
<name>A0A1X7R7E6_9SACH</name>
<evidence type="ECO:0000256" key="2">
    <source>
        <dbReference type="ARBA" id="ARBA00022737"/>
    </source>
</evidence>
<feature type="compositionally biased region" description="Polar residues" evidence="4">
    <location>
        <begin position="446"/>
        <end position="466"/>
    </location>
</feature>
<feature type="compositionally biased region" description="Polar residues" evidence="4">
    <location>
        <begin position="23"/>
        <end position="72"/>
    </location>
</feature>
<feature type="repeat" description="WD" evidence="3">
    <location>
        <begin position="403"/>
        <end position="438"/>
    </location>
</feature>
<dbReference type="InterPro" id="IPR001680">
    <property type="entry name" value="WD40_rpt"/>
</dbReference>
<gene>
    <name evidence="5" type="ORF">KASA_0K02255G</name>
</gene>
<feature type="repeat" description="WD" evidence="3">
    <location>
        <begin position="256"/>
        <end position="298"/>
    </location>
</feature>
<proteinExistence type="predicted"/>
<protein>
    <submittedName>
        <fullName evidence="5">Uncharacterized protein</fullName>
    </submittedName>
</protein>
<feature type="region of interest" description="Disordered" evidence="4">
    <location>
        <begin position="23"/>
        <end position="102"/>
    </location>
</feature>
<keyword evidence="1 3" id="KW-0853">WD repeat</keyword>
<dbReference type="PANTHER" id="PTHR19919">
    <property type="entry name" value="WD REPEAT CONTAINING PROTEIN"/>
    <property type="match status" value="1"/>
</dbReference>
<feature type="repeat" description="WD" evidence="3">
    <location>
        <begin position="300"/>
        <end position="336"/>
    </location>
</feature>
<feature type="compositionally biased region" description="Low complexity" evidence="4">
    <location>
        <begin position="88"/>
        <end position="97"/>
    </location>
</feature>
<dbReference type="EMBL" id="FXLY01000008">
    <property type="protein sequence ID" value="SMN21555.1"/>
    <property type="molecule type" value="Genomic_DNA"/>
</dbReference>
<dbReference type="OrthoDB" id="1284551at2759"/>
<dbReference type="PROSITE" id="PS50082">
    <property type="entry name" value="WD_REPEATS_2"/>
    <property type="match status" value="3"/>
</dbReference>
<dbReference type="Pfam" id="PF00400">
    <property type="entry name" value="WD40"/>
    <property type="match status" value="3"/>
</dbReference>